<dbReference type="SMR" id="A0A3B6NLE5"/>
<keyword evidence="4" id="KW-1185">Reference proteome</keyword>
<dbReference type="Gramene" id="TraesCS6A02G143500.1">
    <property type="protein sequence ID" value="TraesCS6A02G143500.1"/>
    <property type="gene ID" value="TraesCS6A02G143500"/>
</dbReference>
<dbReference type="Gene3D" id="3.30.30.10">
    <property type="entry name" value="Knottin, scorpion toxin-like"/>
    <property type="match status" value="1"/>
</dbReference>
<dbReference type="Gramene" id="TraesJUL6A03G03312960.1">
    <property type="protein sequence ID" value="TraesJUL6A03G03312960.1"/>
    <property type="gene ID" value="TraesJUL6A03G03312960"/>
</dbReference>
<dbReference type="InterPro" id="IPR003614">
    <property type="entry name" value="Knottins"/>
</dbReference>
<dbReference type="Proteomes" id="UP000019116">
    <property type="component" value="Chromosome 6A"/>
</dbReference>
<accession>A0A3B6NLE5</accession>
<feature type="domain" description="Knottins-like" evidence="2">
    <location>
        <begin position="25"/>
        <end position="70"/>
    </location>
</feature>
<evidence type="ECO:0000313" key="4">
    <source>
        <dbReference type="Proteomes" id="UP000019116"/>
    </source>
</evidence>
<dbReference type="Gramene" id="TraesPARA_EIv1.0_1921760.1">
    <property type="protein sequence ID" value="TraesPARA_EIv1.0_1921760.1.CDS"/>
    <property type="gene ID" value="TraesPARA_EIv1.0_1921760"/>
</dbReference>
<dbReference type="Gramene" id="TraesROB_scaffold_003009_01G000200.1">
    <property type="protein sequence ID" value="TraesROB_scaffold_003009_01G000200.1"/>
    <property type="gene ID" value="TraesROB_scaffold_003009_01G000200"/>
</dbReference>
<reference evidence="3" key="1">
    <citation type="submission" date="2018-08" db="EMBL/GenBank/DDBJ databases">
        <authorList>
            <person name="Rossello M."/>
        </authorList>
    </citation>
    <scope>NUCLEOTIDE SEQUENCE [LARGE SCALE GENOMIC DNA]</scope>
    <source>
        <strain evidence="3">cv. Chinese Spring</strain>
    </source>
</reference>
<dbReference type="Gramene" id="TraesARI6A03G03242170.1">
    <property type="protein sequence ID" value="TraesARI6A03G03242170.1"/>
    <property type="gene ID" value="TraesARI6A03G03242170"/>
</dbReference>
<dbReference type="GO" id="GO:0006952">
    <property type="term" value="P:defense response"/>
    <property type="evidence" value="ECO:0000318"/>
    <property type="project" value="GO_Central"/>
</dbReference>
<dbReference type="EnsemblPlants" id="TraesCS6A02G143500.1">
    <property type="protein sequence ID" value="TraesCS6A02G143500.1"/>
    <property type="gene ID" value="TraesCS6A02G143500"/>
</dbReference>
<dbReference type="Gramene" id="TraesSTA6A03G03277440.1">
    <property type="protein sequence ID" value="TraesSTA6A03G03277440.1"/>
    <property type="gene ID" value="TraesSTA6A03G03277440"/>
</dbReference>
<dbReference type="Gramene" id="TraesSYM6A03G03227540.1">
    <property type="protein sequence ID" value="TraesSYM6A03G03227540.1"/>
    <property type="gene ID" value="TraesSYM6A03G03227540"/>
</dbReference>
<dbReference type="Gramene" id="TraesJAG6A03G03281400.1">
    <property type="protein sequence ID" value="TraesJAG6A03G03281400.1"/>
    <property type="gene ID" value="TraesJAG6A03G03281400"/>
</dbReference>
<dbReference type="Gramene" id="TraesLAC6A03G03241480.1">
    <property type="protein sequence ID" value="TraesLAC6A03G03241480.1"/>
    <property type="gene ID" value="TraesLAC6A03G03241480"/>
</dbReference>
<evidence type="ECO:0000259" key="2">
    <source>
        <dbReference type="SMART" id="SM00505"/>
    </source>
</evidence>
<evidence type="ECO:0000313" key="3">
    <source>
        <dbReference type="EnsemblPlants" id="TraesCS6A02G143500.1"/>
    </source>
</evidence>
<dbReference type="SMART" id="SM00505">
    <property type="entry name" value="Knot1"/>
    <property type="match status" value="1"/>
</dbReference>
<dbReference type="Gramene" id="TraesRN6A0100311100.1">
    <property type="protein sequence ID" value="TraesRN6A0100311100.1"/>
    <property type="gene ID" value="TraesRN6A0100311100"/>
</dbReference>
<dbReference type="Gramene" id="TraesCLE_scaffold_000262_01G000300.1">
    <property type="protein sequence ID" value="TraesCLE_scaffold_000262_01G000300.1"/>
    <property type="gene ID" value="TraesCLE_scaffold_000262_01G000300"/>
</dbReference>
<dbReference type="Gramene" id="TraesCS6A03G0341600.1">
    <property type="protein sequence ID" value="TraesCS6A03G0341600.1.CDS"/>
    <property type="gene ID" value="TraesCS6A03G0341600"/>
</dbReference>
<feature type="signal peptide" evidence="1">
    <location>
        <begin position="1"/>
        <end position="20"/>
    </location>
</feature>
<dbReference type="AlphaFoldDB" id="A0A3B6NLE5"/>
<dbReference type="Gramene" id="TraesMAC6A03G03286050.1">
    <property type="protein sequence ID" value="TraesMAC6A03G03286050.1"/>
    <property type="gene ID" value="TraesMAC6A03G03286050"/>
</dbReference>
<protein>
    <recommendedName>
        <fullName evidence="2">Knottins-like domain-containing protein</fullName>
    </recommendedName>
</protein>
<sequence length="80" mass="8549">MGAKVAATALFFLLLTFAYGKKDTPCEGPSQTYHAVCANPACDAACITEDYKGGYCSPGRLNTCLCTNKCHDQTLPPNRV</sequence>
<dbReference type="InterPro" id="IPR036574">
    <property type="entry name" value="Scorpion_toxin-like_sf"/>
</dbReference>
<feature type="chain" id="PRO_5043178405" description="Knottins-like domain-containing protein" evidence="1">
    <location>
        <begin position="21"/>
        <end position="80"/>
    </location>
</feature>
<dbReference type="SUPFAM" id="SSF57095">
    <property type="entry name" value="Scorpion toxin-like"/>
    <property type="match status" value="1"/>
</dbReference>
<keyword evidence="1" id="KW-0732">Signal</keyword>
<evidence type="ECO:0000256" key="1">
    <source>
        <dbReference type="SAM" id="SignalP"/>
    </source>
</evidence>
<organism evidence="3">
    <name type="scientific">Triticum aestivum</name>
    <name type="common">Wheat</name>
    <dbReference type="NCBI Taxonomy" id="4565"/>
    <lineage>
        <taxon>Eukaryota</taxon>
        <taxon>Viridiplantae</taxon>
        <taxon>Streptophyta</taxon>
        <taxon>Embryophyta</taxon>
        <taxon>Tracheophyta</taxon>
        <taxon>Spermatophyta</taxon>
        <taxon>Magnoliopsida</taxon>
        <taxon>Liliopsida</taxon>
        <taxon>Poales</taxon>
        <taxon>Poaceae</taxon>
        <taxon>BOP clade</taxon>
        <taxon>Pooideae</taxon>
        <taxon>Triticodae</taxon>
        <taxon>Triticeae</taxon>
        <taxon>Triticinae</taxon>
        <taxon>Triticum</taxon>
    </lineage>
</organism>
<dbReference type="Pfam" id="PF00304">
    <property type="entry name" value="Gamma-thionin"/>
    <property type="match status" value="1"/>
</dbReference>
<name>A0A3B6NLE5_WHEAT</name>
<proteinExistence type="predicted"/>
<dbReference type="Gramene" id="TraesNOR6A03G03318260.1">
    <property type="protein sequence ID" value="TraesNOR6A03G03318260.1"/>
    <property type="gene ID" value="TraesNOR6A03G03318260"/>
</dbReference>
<dbReference type="Gramene" id="TraesLDM6A03G03290070.1">
    <property type="protein sequence ID" value="TraesLDM6A03G03290070.1"/>
    <property type="gene ID" value="TraesLDM6A03G03290070"/>
</dbReference>
<reference evidence="3" key="2">
    <citation type="submission" date="2018-10" db="UniProtKB">
        <authorList>
            <consortium name="EnsemblPlants"/>
        </authorList>
    </citation>
    <scope>IDENTIFICATION</scope>
</reference>